<sequence length="431" mass="46477">MIVLVKLGKQARSVSIVGVGCTPFKNFEDHPQTKGMSEGDAFGYAALEAIQDAGLEPRDIQYFYHGAANPFMIGDSLTPNMQVADWFGVRGIGSVHHSEACCTGYVALQEAVQAVASGTYDVVLSGAVDLAASLPVVDAPGCFRRDFPLSEMLPSIPKVYDRAYGRPFDSAFGISFDNWINKYRWEYDLTAEQIDDALNGVSKSLRRDAVLNPLAFSTKTFEELAKENDLPDADAYLKGFGNPKVTQYLRVTGFEIKCDGAAALVVMPTDMAVARGLDHKVIDVLGTGAAAFEGATPDNEYNGTKVGTQQVYELTGVSPDELDLLFVNDFFLAGDIVAAEEVGYIPRGEAWQYAIDGRMGFDGDKPINTHGGRCNFGHAHGASGVADVVEAVKQMRGEAGATQMPKAPQTTFLRGFGGGQNIRCQILRTHD</sequence>
<dbReference type="SUPFAM" id="SSF53901">
    <property type="entry name" value="Thiolase-like"/>
    <property type="match status" value="1"/>
</dbReference>
<dbReference type="Gene3D" id="3.40.47.10">
    <property type="match status" value="1"/>
</dbReference>
<dbReference type="PIRSF" id="PIRSF000429">
    <property type="entry name" value="Ac-CoA_Ac_transf"/>
    <property type="match status" value="1"/>
</dbReference>
<evidence type="ECO:0000259" key="2">
    <source>
        <dbReference type="Pfam" id="PF22691"/>
    </source>
</evidence>
<dbReference type="EMBL" id="JANSKA010000002">
    <property type="protein sequence ID" value="MCR9036193.1"/>
    <property type="molecule type" value="Genomic_DNA"/>
</dbReference>
<dbReference type="InterPro" id="IPR055140">
    <property type="entry name" value="Thiolase_C_2"/>
</dbReference>
<dbReference type="PANTHER" id="PTHR42870:SF1">
    <property type="entry name" value="NON-SPECIFIC LIPID-TRANSFER PROTEIN-LIKE 2"/>
    <property type="match status" value="1"/>
</dbReference>
<evidence type="ECO:0000313" key="3">
    <source>
        <dbReference type="EMBL" id="MCR9036193.1"/>
    </source>
</evidence>
<dbReference type="InterPro" id="IPR016039">
    <property type="entry name" value="Thiolase-like"/>
</dbReference>
<keyword evidence="4" id="KW-1185">Reference proteome</keyword>
<name>A0ABT1Z7J8_9ACTN</name>
<protein>
    <submittedName>
        <fullName evidence="3">Thiolase family protein</fullName>
    </submittedName>
</protein>
<gene>
    <name evidence="3" type="ORF">NVS32_04435</name>
</gene>
<proteinExistence type="predicted"/>
<dbReference type="CDD" id="cd00829">
    <property type="entry name" value="SCP-x_thiolase"/>
    <property type="match status" value="1"/>
</dbReference>
<organism evidence="3 4">
    <name type="scientific">Tractidigestivibacter montrealensis</name>
    <dbReference type="NCBI Taxonomy" id="2972466"/>
    <lineage>
        <taxon>Bacteria</taxon>
        <taxon>Bacillati</taxon>
        <taxon>Actinomycetota</taxon>
        <taxon>Coriobacteriia</taxon>
        <taxon>Coriobacteriales</taxon>
        <taxon>Atopobiaceae</taxon>
        <taxon>Tractidigestivibacter</taxon>
    </lineage>
</organism>
<feature type="domain" description="Beta-ketoacyl synthase-like N-terminal" evidence="1">
    <location>
        <begin position="82"/>
        <end position="133"/>
    </location>
</feature>
<evidence type="ECO:0000259" key="1">
    <source>
        <dbReference type="Pfam" id="PF00109"/>
    </source>
</evidence>
<dbReference type="Proteomes" id="UP001204320">
    <property type="component" value="Unassembled WGS sequence"/>
</dbReference>
<evidence type="ECO:0000313" key="4">
    <source>
        <dbReference type="Proteomes" id="UP001204320"/>
    </source>
</evidence>
<dbReference type="RefSeq" id="WP_233519081.1">
    <property type="nucleotide sequence ID" value="NZ_JANSKA010000002.1"/>
</dbReference>
<dbReference type="InterPro" id="IPR014030">
    <property type="entry name" value="Ketoacyl_synth_N"/>
</dbReference>
<dbReference type="Pfam" id="PF00109">
    <property type="entry name" value="ketoacyl-synt"/>
    <property type="match status" value="1"/>
</dbReference>
<accession>A0ABT1Z7J8</accession>
<reference evidence="3 4" key="1">
    <citation type="submission" date="2022-08" db="EMBL/GenBank/DDBJ databases">
        <title>Tractidigestivibacter montrealensis type strain KD21.</title>
        <authorList>
            <person name="Diop K."/>
            <person name="Richard C."/>
            <person name="Routy B."/>
        </authorList>
    </citation>
    <scope>NUCLEOTIDE SEQUENCE [LARGE SCALE GENOMIC DNA]</scope>
    <source>
        <strain evidence="3 4">KD21</strain>
    </source>
</reference>
<dbReference type="PANTHER" id="PTHR42870">
    <property type="entry name" value="ACETYL-COA C-ACETYLTRANSFERASE"/>
    <property type="match status" value="1"/>
</dbReference>
<dbReference type="Pfam" id="PF22691">
    <property type="entry name" value="Thiolase_C_1"/>
    <property type="match status" value="1"/>
</dbReference>
<feature type="domain" description="Thiolase C-terminal" evidence="2">
    <location>
        <begin position="298"/>
        <end position="419"/>
    </location>
</feature>
<dbReference type="InterPro" id="IPR002155">
    <property type="entry name" value="Thiolase"/>
</dbReference>
<comment type="caution">
    <text evidence="3">The sequence shown here is derived from an EMBL/GenBank/DDBJ whole genome shotgun (WGS) entry which is preliminary data.</text>
</comment>